<evidence type="ECO:0000313" key="11">
    <source>
        <dbReference type="EMBL" id="BBN12696.1"/>
    </source>
</evidence>
<dbReference type="InterPro" id="IPR016177">
    <property type="entry name" value="DNA-bd_dom_sf"/>
</dbReference>
<feature type="coiled-coil region" evidence="8">
    <location>
        <begin position="340"/>
        <end position="367"/>
    </location>
</feature>
<comment type="similarity">
    <text evidence="7">Belongs to the AP2/ERF transcription factor family. ERF subfamily.</text>
</comment>
<dbReference type="Pfam" id="PF00847">
    <property type="entry name" value="AP2"/>
    <property type="match status" value="1"/>
</dbReference>
<feature type="compositionally biased region" description="Low complexity" evidence="9">
    <location>
        <begin position="381"/>
        <end position="402"/>
    </location>
</feature>
<dbReference type="InterPro" id="IPR051758">
    <property type="entry name" value="ERF/AP2-like"/>
</dbReference>
<dbReference type="Proteomes" id="UP001162541">
    <property type="component" value="Chromosome 5"/>
</dbReference>
<organism evidence="12 13">
    <name type="scientific">Marchantia polymorpha subsp. ruderalis</name>
    <dbReference type="NCBI Taxonomy" id="1480154"/>
    <lineage>
        <taxon>Eukaryota</taxon>
        <taxon>Viridiplantae</taxon>
        <taxon>Streptophyta</taxon>
        <taxon>Embryophyta</taxon>
        <taxon>Marchantiophyta</taxon>
        <taxon>Marchantiopsida</taxon>
        <taxon>Marchantiidae</taxon>
        <taxon>Marchantiales</taxon>
        <taxon>Marchantiaceae</taxon>
        <taxon>Marchantia</taxon>
    </lineage>
</organism>
<dbReference type="AlphaFoldDB" id="A0A176W9V1"/>
<feature type="compositionally biased region" description="Low complexity" evidence="9">
    <location>
        <begin position="139"/>
        <end position="159"/>
    </location>
</feature>
<evidence type="ECO:0000256" key="8">
    <source>
        <dbReference type="SAM" id="Coils"/>
    </source>
</evidence>
<proteinExistence type="inferred from homology"/>
<evidence type="ECO:0000313" key="14">
    <source>
        <dbReference type="Proteomes" id="UP001162541"/>
    </source>
</evidence>
<feature type="compositionally biased region" description="Polar residues" evidence="9">
    <location>
        <begin position="84"/>
        <end position="96"/>
    </location>
</feature>
<keyword evidence="8" id="KW-0175">Coiled coil</keyword>
<evidence type="ECO:0000256" key="2">
    <source>
        <dbReference type="ARBA" id="ARBA00022745"/>
    </source>
</evidence>
<feature type="region of interest" description="Disordered" evidence="9">
    <location>
        <begin position="139"/>
        <end position="192"/>
    </location>
</feature>
<feature type="region of interest" description="Disordered" evidence="9">
    <location>
        <begin position="293"/>
        <end position="317"/>
    </location>
</feature>
<dbReference type="SMART" id="SM00380">
    <property type="entry name" value="AP2"/>
    <property type="match status" value="1"/>
</dbReference>
<dbReference type="GO" id="GO:0009873">
    <property type="term" value="P:ethylene-activated signaling pathway"/>
    <property type="evidence" value="ECO:0007669"/>
    <property type="project" value="UniProtKB-KW"/>
</dbReference>
<evidence type="ECO:0000313" key="13">
    <source>
        <dbReference type="Proteomes" id="UP000077202"/>
    </source>
</evidence>
<evidence type="ECO:0000256" key="5">
    <source>
        <dbReference type="ARBA" id="ARBA00023163"/>
    </source>
</evidence>
<evidence type="ECO:0000259" key="10">
    <source>
        <dbReference type="PROSITE" id="PS51032"/>
    </source>
</evidence>
<keyword evidence="3" id="KW-0805">Transcription regulation</keyword>
<dbReference type="GO" id="GO:0003700">
    <property type="term" value="F:DNA-binding transcription factor activity"/>
    <property type="evidence" value="ECO:0007669"/>
    <property type="project" value="InterPro"/>
</dbReference>
<dbReference type="FunFam" id="3.30.730.10:FF:000001">
    <property type="entry name" value="Ethylene-responsive transcription factor 2"/>
    <property type="match status" value="1"/>
</dbReference>
<dbReference type="Proteomes" id="UP000077202">
    <property type="component" value="Unassembled WGS sequence"/>
</dbReference>
<dbReference type="CDD" id="cd00018">
    <property type="entry name" value="AP2"/>
    <property type="match status" value="1"/>
</dbReference>
<feature type="domain" description="AP2/ERF" evidence="10">
    <location>
        <begin position="190"/>
        <end position="247"/>
    </location>
</feature>
<dbReference type="SUPFAM" id="SSF54171">
    <property type="entry name" value="DNA-binding domain"/>
    <property type="match status" value="1"/>
</dbReference>
<dbReference type="InterPro" id="IPR036955">
    <property type="entry name" value="AP2/ERF_dom_sf"/>
</dbReference>
<dbReference type="Gene3D" id="3.30.730.10">
    <property type="entry name" value="AP2/ERF domain"/>
    <property type="match status" value="1"/>
</dbReference>
<evidence type="ECO:0000256" key="9">
    <source>
        <dbReference type="SAM" id="MobiDB-lite"/>
    </source>
</evidence>
<evidence type="ECO:0000256" key="1">
    <source>
        <dbReference type="ARBA" id="ARBA00004123"/>
    </source>
</evidence>
<dbReference type="GO" id="GO:0000976">
    <property type="term" value="F:transcription cis-regulatory region binding"/>
    <property type="evidence" value="ECO:0007669"/>
    <property type="project" value="UniProtKB-ARBA"/>
</dbReference>
<dbReference type="PROSITE" id="PS51032">
    <property type="entry name" value="AP2_ERF"/>
    <property type="match status" value="1"/>
</dbReference>
<reference evidence="14" key="3">
    <citation type="journal article" date="2020" name="Curr. Biol.">
        <title>Chromatin organization in early land plants reveals an ancestral association between H3K27me3, transposons, and constitutive heterochromatin.</title>
        <authorList>
            <person name="Montgomery S.A."/>
            <person name="Tanizawa Y."/>
            <person name="Galik B."/>
            <person name="Wang N."/>
            <person name="Ito T."/>
            <person name="Mochizuki T."/>
            <person name="Akimcheva S."/>
            <person name="Bowman J.L."/>
            <person name="Cognat V."/>
            <person name="Marechal-Drouard L."/>
            <person name="Ekker H."/>
            <person name="Hong S.F."/>
            <person name="Kohchi T."/>
            <person name="Lin S.S."/>
            <person name="Liu L.D."/>
            <person name="Nakamura Y."/>
            <person name="Valeeva L.R."/>
            <person name="Shakirov E.V."/>
            <person name="Shippen D.E."/>
            <person name="Wei W.L."/>
            <person name="Yagura M."/>
            <person name="Yamaoka S."/>
            <person name="Yamato K.T."/>
            <person name="Liu C."/>
            <person name="Berger F."/>
        </authorList>
    </citation>
    <scope>NUCLEOTIDE SEQUENCE [LARGE SCALE GENOMIC DNA]</scope>
    <source>
        <strain evidence="14">Tak-1</strain>
    </source>
</reference>
<keyword evidence="13" id="KW-1185">Reference proteome</keyword>
<dbReference type="InterPro" id="IPR001471">
    <property type="entry name" value="AP2/ERF_dom"/>
</dbReference>
<sequence length="555" mass="61579">MIMCKNPVGVLGAGGESERNLRVSEFDTPAYVPSGYLRNQYNQQLLMAEQNKQNQAQQQRRRFEKASAATSQSFLSESPLDQPWYSQSSSGSQTFMNSATPSDFSAPAFNYNQAYAQNWQGLAPVSEASQTWNLRAEESTGSDWGLSSDSGKSSILSTSFTPRLEESEKPVPAEDSSAASYTEEAPKRKRYRGVRQRPWGKWAAEIRDPKKAARVWLGTFDTPEEAARAYDRAAINFRGLRAKLNFQDSRDVLAVSGAATQAEASASRRSPPKSKAAAAIAIAASRAATPESVLVSRAQTQSIPQQSPPPAHPERLGVEEPAYYPSQISYPAHFRSSTVGQQQQLQLEEQRKQLEQQRMRKSQELLQGIFSQYMSSASQSMSLLSSGAGPSSHGSSGDHSSALMSSGAHTSTIMTTEATRDDRAANPAVWMQQQQYVQEQQQSSSSANVFQNSQHEWNPVMQQQQQQQQQQRQVPTMMNQLVDQQHQQLLFQRDQQPAPQELSFEQIFEQGGPNDWGLIDPVDLCELNNSSVKELTGFNVWNMYPQQDRPASSGS</sequence>
<reference evidence="12 13" key="1">
    <citation type="submission" date="2016-03" db="EMBL/GenBank/DDBJ databases">
        <title>Mechanisms controlling the formation of the plant cell surface in tip-growing cells are functionally conserved among land plants.</title>
        <authorList>
            <person name="Honkanen S."/>
            <person name="Jones V.A."/>
            <person name="Morieri G."/>
            <person name="Champion C."/>
            <person name="Hetherington A.J."/>
            <person name="Kelly S."/>
            <person name="Saint-Marcoux D."/>
            <person name="Proust H."/>
            <person name="Prescott H."/>
            <person name="Dolan L."/>
        </authorList>
    </citation>
    <scope>NUCLEOTIDE SEQUENCE [LARGE SCALE GENOMIC DNA]</scope>
    <source>
        <strain evidence="13">cv. Tak-1 and cv. Tak-2</strain>
        <tissue evidence="12">Whole gametophyte</tissue>
    </source>
</reference>
<evidence type="ECO:0000313" key="12">
    <source>
        <dbReference type="EMBL" id="OAE29463.1"/>
    </source>
</evidence>
<dbReference type="EMBL" id="AP019870">
    <property type="protein sequence ID" value="BBN12696.1"/>
    <property type="molecule type" value="Genomic_DNA"/>
</dbReference>
<keyword evidence="6" id="KW-0539">Nucleus</keyword>
<dbReference type="GO" id="GO:0005634">
    <property type="term" value="C:nucleus"/>
    <property type="evidence" value="ECO:0007669"/>
    <property type="project" value="UniProtKB-SubCell"/>
</dbReference>
<gene>
    <name evidence="12" type="ORF">AXG93_1028s1050</name>
    <name evidence="11" type="ORF">Mp_5g22160</name>
</gene>
<keyword evidence="2" id="KW-0936">Ethylene signaling pathway</keyword>
<evidence type="ECO:0000256" key="3">
    <source>
        <dbReference type="ARBA" id="ARBA00023015"/>
    </source>
</evidence>
<dbReference type="PANTHER" id="PTHR31657:SF87">
    <property type="entry name" value="ETHYLENE-RESPONSIVE TRANSCRIPTION FACTOR RAP2-13"/>
    <property type="match status" value="1"/>
</dbReference>
<feature type="compositionally biased region" description="Basic and acidic residues" evidence="9">
    <location>
        <begin position="163"/>
        <end position="172"/>
    </location>
</feature>
<dbReference type="PANTHER" id="PTHR31657">
    <property type="entry name" value="ETHYLENE-RESPONSIVE TRANSCRIPTION FACTOR ERF061"/>
    <property type="match status" value="1"/>
</dbReference>
<evidence type="ECO:0000256" key="6">
    <source>
        <dbReference type="ARBA" id="ARBA00023242"/>
    </source>
</evidence>
<feature type="region of interest" description="Disordered" evidence="9">
    <location>
        <begin position="381"/>
        <end position="405"/>
    </location>
</feature>
<feature type="region of interest" description="Disordered" evidence="9">
    <location>
        <begin position="50"/>
        <end position="96"/>
    </location>
</feature>
<reference evidence="11" key="2">
    <citation type="journal article" date="2019" name="Curr. Biol.">
        <title>Chromatin organization in early land plants reveals an ancestral association between H3K27me3, transposons, and constitutive heterochromatin.</title>
        <authorList>
            <person name="Montgomery S.A."/>
            <person name="Tanizawa Y."/>
            <person name="Galik B."/>
            <person name="Wang N."/>
            <person name="Ito T."/>
            <person name="Mochizuki T."/>
            <person name="Akimcheva S."/>
            <person name="Bowman J."/>
            <person name="Cognat V."/>
            <person name="Drouard L."/>
            <person name="Ekker H."/>
            <person name="Houng S."/>
            <person name="Kohchi T."/>
            <person name="Lin S."/>
            <person name="Liu L.D."/>
            <person name="Nakamura Y."/>
            <person name="Valeeva L.R."/>
            <person name="Shakirov E.V."/>
            <person name="Shippen D.E."/>
            <person name="Wei W."/>
            <person name="Yagura M."/>
            <person name="Yamaoka S."/>
            <person name="Yamato K.T."/>
            <person name="Liu C."/>
            <person name="Berger F."/>
        </authorList>
    </citation>
    <scope>NUCLEOTIDE SEQUENCE [LARGE SCALE GENOMIC DNA]</scope>
    <source>
        <strain evidence="11">Tak-1</strain>
    </source>
</reference>
<comment type="subcellular location">
    <subcellularLocation>
        <location evidence="1">Nucleus</location>
    </subcellularLocation>
</comment>
<evidence type="ECO:0000256" key="7">
    <source>
        <dbReference type="ARBA" id="ARBA00024343"/>
    </source>
</evidence>
<keyword evidence="5" id="KW-0804">Transcription</keyword>
<name>A0A176W9V1_MARPO</name>
<dbReference type="SMR" id="A0A176W9V1"/>
<keyword evidence="4" id="KW-0238">DNA-binding</keyword>
<accession>A0A176W9V1</accession>
<dbReference type="PRINTS" id="PR00367">
    <property type="entry name" value="ETHRSPELEMNT"/>
</dbReference>
<dbReference type="EMBL" id="LVLJ01001457">
    <property type="protein sequence ID" value="OAE29463.1"/>
    <property type="molecule type" value="Genomic_DNA"/>
</dbReference>
<protein>
    <recommendedName>
        <fullName evidence="10">AP2/ERF domain-containing protein</fullName>
    </recommendedName>
</protein>
<evidence type="ECO:0000256" key="4">
    <source>
        <dbReference type="ARBA" id="ARBA00023125"/>
    </source>
</evidence>